<dbReference type="InterPro" id="IPR050554">
    <property type="entry name" value="Met_Synthase/Corrinoid"/>
</dbReference>
<dbReference type="UniPathway" id="UPA00051">
    <property type="reaction ID" value="UER00081"/>
</dbReference>
<evidence type="ECO:0000256" key="19">
    <source>
        <dbReference type="PROSITE-ProRule" id="PRU00346"/>
    </source>
</evidence>
<keyword evidence="13 18" id="KW-0862">Zinc</keyword>
<comment type="caution">
    <text evidence="26">The sequence shown here is derived from an EMBL/GenBank/DDBJ whole genome shotgun (WGS) entry which is preliminary data.</text>
</comment>
<dbReference type="InterPro" id="IPR003759">
    <property type="entry name" value="Cbl-bd_cap"/>
</dbReference>
<feature type="binding site" evidence="18">
    <location>
        <position position="1188"/>
    </location>
    <ligand>
        <name>Zn(2+)</name>
        <dbReference type="ChEBI" id="CHEBI:29105"/>
    </ligand>
</feature>
<accession>A0A8J4CHY8</accession>
<evidence type="ECO:0000259" key="21">
    <source>
        <dbReference type="PROSITE" id="PS50970"/>
    </source>
</evidence>
<dbReference type="GO" id="GO:0032259">
    <property type="term" value="P:methylation"/>
    <property type="evidence" value="ECO:0007669"/>
    <property type="project" value="UniProtKB-KW"/>
</dbReference>
<evidence type="ECO:0000256" key="15">
    <source>
        <dbReference type="ARBA" id="ARBA00023285"/>
    </source>
</evidence>
<dbReference type="Pfam" id="PF02310">
    <property type="entry name" value="B12-binding"/>
    <property type="match status" value="1"/>
</dbReference>
<evidence type="ECO:0000313" key="26">
    <source>
        <dbReference type="EMBL" id="GIL82180.1"/>
    </source>
</evidence>
<keyword evidence="6 19" id="KW-0489">Methyltransferase</keyword>
<feature type="binding site" evidence="18">
    <location>
        <position position="1125"/>
    </location>
    <ligand>
        <name>Zn(2+)</name>
        <dbReference type="ChEBI" id="CHEBI:29105"/>
    </ligand>
</feature>
<dbReference type="FunFam" id="3.20.20.330:FF:000001">
    <property type="entry name" value="Methionine synthase"/>
    <property type="match status" value="3"/>
</dbReference>
<feature type="binding site" evidence="18">
    <location>
        <position position="1891"/>
    </location>
    <ligand>
        <name>Zn(2+)</name>
        <dbReference type="ChEBI" id="CHEBI:29105"/>
    </ligand>
</feature>
<dbReference type="PROSITE" id="PS51257">
    <property type="entry name" value="PROKAR_LIPOPROTEIN"/>
    <property type="match status" value="1"/>
</dbReference>
<dbReference type="InterPro" id="IPR011822">
    <property type="entry name" value="MetH"/>
</dbReference>
<evidence type="ECO:0000313" key="27">
    <source>
        <dbReference type="Proteomes" id="UP000747110"/>
    </source>
</evidence>
<feature type="binding site" evidence="18">
    <location>
        <position position="422"/>
    </location>
    <ligand>
        <name>Zn(2+)</name>
        <dbReference type="ChEBI" id="CHEBI:29105"/>
    </ligand>
</feature>
<dbReference type="Gene3D" id="3.20.20.330">
    <property type="entry name" value="Homocysteine-binding-like domain"/>
    <property type="match status" value="3"/>
</dbReference>
<dbReference type="Pfam" id="PF02965">
    <property type="entry name" value="Met_synt_B12"/>
    <property type="match status" value="1"/>
</dbReference>
<feature type="domain" description="Hcy-binding" evidence="21">
    <location>
        <begin position="880"/>
        <end position="1203"/>
    </location>
</feature>
<dbReference type="Gene3D" id="3.20.20.20">
    <property type="entry name" value="Dihydropteroate synthase-like"/>
    <property type="match status" value="3"/>
</dbReference>
<comment type="similarity">
    <text evidence="4">Belongs to the vitamin-B12 dependent methionine synthase family.</text>
</comment>
<feature type="binding site" evidence="18">
    <location>
        <position position="1189"/>
    </location>
    <ligand>
        <name>Zn(2+)</name>
        <dbReference type="ChEBI" id="CHEBI:29105"/>
    </ligand>
</feature>
<evidence type="ECO:0000256" key="9">
    <source>
        <dbReference type="ARBA" id="ARBA00022679"/>
    </source>
</evidence>
<evidence type="ECO:0000256" key="4">
    <source>
        <dbReference type="ARBA" id="ARBA00010398"/>
    </source>
</evidence>
<keyword evidence="20" id="KW-0472">Membrane</keyword>
<dbReference type="SMART" id="SM01018">
    <property type="entry name" value="B12-binding_2"/>
    <property type="match status" value="1"/>
</dbReference>
<evidence type="ECO:0000259" key="24">
    <source>
        <dbReference type="PROSITE" id="PS51332"/>
    </source>
</evidence>
<dbReference type="EMBL" id="BNCP01000023">
    <property type="protein sequence ID" value="GIL82180.1"/>
    <property type="molecule type" value="Genomic_DNA"/>
</dbReference>
<keyword evidence="27" id="KW-1185">Reference proteome</keyword>
<dbReference type="FunFam" id="3.20.20.20:FF:000002">
    <property type="entry name" value="Methionine synthase"/>
    <property type="match status" value="3"/>
</dbReference>
<feature type="binding site" evidence="18">
    <location>
        <position position="1892"/>
    </location>
    <ligand>
        <name>Zn(2+)</name>
        <dbReference type="ChEBI" id="CHEBI:29105"/>
    </ligand>
</feature>
<keyword evidence="15" id="KW-0170">Cobalt</keyword>
<dbReference type="NCBIfam" id="TIGR02082">
    <property type="entry name" value="metH"/>
    <property type="match status" value="1"/>
</dbReference>
<dbReference type="GO" id="GO:0008270">
    <property type="term" value="F:zinc ion binding"/>
    <property type="evidence" value="ECO:0007669"/>
    <property type="project" value="InterPro"/>
</dbReference>
<dbReference type="SUPFAM" id="SSF52242">
    <property type="entry name" value="Cobalamin (vitamin B12)-binding domain"/>
    <property type="match status" value="1"/>
</dbReference>
<dbReference type="Proteomes" id="UP000747110">
    <property type="component" value="Unassembled WGS sequence"/>
</dbReference>
<dbReference type="FunFam" id="1.10.1240.10:FF:000001">
    <property type="entry name" value="Methionine synthase"/>
    <property type="match status" value="1"/>
</dbReference>
<feature type="domain" description="Pterin-binding" evidence="22">
    <location>
        <begin position="536"/>
        <end position="799"/>
    </location>
</feature>
<feature type="domain" description="Pterin-binding" evidence="22">
    <location>
        <begin position="1942"/>
        <end position="2205"/>
    </location>
</feature>
<dbReference type="Gene3D" id="3.10.196.10">
    <property type="entry name" value="Vitamin B12-dependent methionine synthase, activation domain"/>
    <property type="match status" value="1"/>
</dbReference>
<dbReference type="GO" id="GO:0031419">
    <property type="term" value="F:cobalamin binding"/>
    <property type="evidence" value="ECO:0007669"/>
    <property type="project" value="UniProtKB-KW"/>
</dbReference>
<evidence type="ECO:0000259" key="22">
    <source>
        <dbReference type="PROSITE" id="PS50972"/>
    </source>
</evidence>
<dbReference type="SUPFAM" id="SSF56507">
    <property type="entry name" value="Methionine synthase activation domain-like"/>
    <property type="match status" value="1"/>
</dbReference>
<keyword evidence="8" id="KW-0846">Cobalamin</keyword>
<dbReference type="FunFam" id="3.40.50.280:FF:000001">
    <property type="entry name" value="Methionine synthase"/>
    <property type="match status" value="1"/>
</dbReference>
<dbReference type="OrthoDB" id="261426at2759"/>
<dbReference type="SUPFAM" id="SSF82282">
    <property type="entry name" value="Homocysteine S-methyltransferase"/>
    <property type="match status" value="3"/>
</dbReference>
<comment type="pathway">
    <text evidence="3">Amino-acid biosynthesis; L-methionine biosynthesis via de novo pathway; L-methionine from L-homocysteine (MetH route): step 1/1.</text>
</comment>
<evidence type="ECO:0000256" key="5">
    <source>
        <dbReference type="ARBA" id="ARBA00012032"/>
    </source>
</evidence>
<dbReference type="InterPro" id="IPR037010">
    <property type="entry name" value="VitB12-dep_Met_synth_activ_sf"/>
</dbReference>
<dbReference type="GO" id="GO:0008705">
    <property type="term" value="F:methionine synthase activity"/>
    <property type="evidence" value="ECO:0007669"/>
    <property type="project" value="UniProtKB-EC"/>
</dbReference>
<dbReference type="InterPro" id="IPR036724">
    <property type="entry name" value="Cobalamin-bd_sf"/>
</dbReference>
<name>A0A8J4CHY8_9CHLO</name>
<evidence type="ECO:0000256" key="6">
    <source>
        <dbReference type="ARBA" id="ARBA00022603"/>
    </source>
</evidence>
<comment type="cofactor">
    <cofactor evidence="1 18">
        <name>Zn(2+)</name>
        <dbReference type="ChEBI" id="CHEBI:29105"/>
    </cofactor>
</comment>
<dbReference type="Pfam" id="PF00809">
    <property type="entry name" value="Pterin_bind"/>
    <property type="match status" value="3"/>
</dbReference>
<feature type="binding site" evidence="18">
    <location>
        <position position="1828"/>
    </location>
    <ligand>
        <name>Zn(2+)</name>
        <dbReference type="ChEBI" id="CHEBI:29105"/>
    </ligand>
</feature>
<evidence type="ECO:0000256" key="7">
    <source>
        <dbReference type="ARBA" id="ARBA00022605"/>
    </source>
</evidence>
<feature type="domain" description="Hcy-binding" evidence="21">
    <location>
        <begin position="1583"/>
        <end position="1906"/>
    </location>
</feature>
<dbReference type="InterPro" id="IPR004223">
    <property type="entry name" value="VitB12-dep_Met_synth_activ_dom"/>
</dbReference>
<evidence type="ECO:0000259" key="23">
    <source>
        <dbReference type="PROSITE" id="PS50974"/>
    </source>
</evidence>
<dbReference type="Pfam" id="PF02607">
    <property type="entry name" value="B12-binding_2"/>
    <property type="match status" value="1"/>
</dbReference>
<keyword evidence="12" id="KW-0677">Repeat</keyword>
<feature type="domain" description="AdoMet activation" evidence="23">
    <location>
        <begin position="2508"/>
        <end position="2846"/>
    </location>
</feature>
<dbReference type="NCBIfam" id="NF007024">
    <property type="entry name" value="PRK09490.1"/>
    <property type="match status" value="1"/>
</dbReference>
<dbReference type="CDD" id="cd02069">
    <property type="entry name" value="methionine_synthase_B12_BD"/>
    <property type="match status" value="1"/>
</dbReference>
<feature type="domain" description="B12-binding" evidence="24">
    <location>
        <begin position="2355"/>
        <end position="2490"/>
    </location>
</feature>
<evidence type="ECO:0000256" key="18">
    <source>
        <dbReference type="PROSITE-ProRule" id="PRU00333"/>
    </source>
</evidence>
<protein>
    <recommendedName>
        <fullName evidence="5">methionine synthase</fullName>
        <ecNumber evidence="5">2.1.1.13</ecNumber>
    </recommendedName>
    <alternativeName>
        <fullName evidence="17">5-methyltetrahydrofolate--homocysteine methyltransferase</fullName>
    </alternativeName>
    <alternativeName>
        <fullName evidence="16">Vitamin-B12 dependent methionine synthase</fullName>
    </alternativeName>
</protein>
<dbReference type="GO" id="GO:0050667">
    <property type="term" value="P:homocysteine metabolic process"/>
    <property type="evidence" value="ECO:0007669"/>
    <property type="project" value="TreeGrafter"/>
</dbReference>
<keyword evidence="9 19" id="KW-0808">Transferase</keyword>
<proteinExistence type="inferred from homology"/>
<evidence type="ECO:0000259" key="25">
    <source>
        <dbReference type="PROSITE" id="PS51337"/>
    </source>
</evidence>
<feature type="binding site" evidence="18">
    <location>
        <position position="486"/>
    </location>
    <ligand>
        <name>Zn(2+)</name>
        <dbReference type="ChEBI" id="CHEBI:29105"/>
    </ligand>
</feature>
<reference evidence="26" key="1">
    <citation type="journal article" date="2021" name="Proc. Natl. Acad. Sci. U.S.A.">
        <title>Three genomes in the algal genus Volvox reveal the fate of a haploid sex-determining region after a transition to homothallism.</title>
        <authorList>
            <person name="Yamamoto K."/>
            <person name="Hamaji T."/>
            <person name="Kawai-Toyooka H."/>
            <person name="Matsuzaki R."/>
            <person name="Takahashi F."/>
            <person name="Nishimura Y."/>
            <person name="Kawachi M."/>
            <person name="Noguchi H."/>
            <person name="Minakuchi Y."/>
            <person name="Umen J.G."/>
            <person name="Toyoda A."/>
            <person name="Nozaki H."/>
        </authorList>
    </citation>
    <scope>NUCLEOTIDE SEQUENCE</scope>
    <source>
        <strain evidence="26">NIES-3786</strain>
    </source>
</reference>
<dbReference type="InterPro" id="IPR036589">
    <property type="entry name" value="HCY_dom_sf"/>
</dbReference>
<dbReference type="SUPFAM" id="SSF47644">
    <property type="entry name" value="Methionine synthase domain"/>
    <property type="match status" value="1"/>
</dbReference>
<evidence type="ECO:0000256" key="2">
    <source>
        <dbReference type="ARBA" id="ARBA00001956"/>
    </source>
</evidence>
<evidence type="ECO:0000256" key="10">
    <source>
        <dbReference type="ARBA" id="ARBA00022691"/>
    </source>
</evidence>
<keyword evidence="7" id="KW-0028">Amino-acid biosynthesis</keyword>
<dbReference type="InterPro" id="IPR033706">
    <property type="entry name" value="Met_synthase_B12-bd"/>
</dbReference>
<dbReference type="PANTHER" id="PTHR45833:SF1">
    <property type="entry name" value="METHIONINE SYNTHASE"/>
    <property type="match status" value="1"/>
</dbReference>
<dbReference type="InterPro" id="IPR036594">
    <property type="entry name" value="Meth_synthase_dom"/>
</dbReference>
<dbReference type="Gene3D" id="1.10.288.10">
    <property type="entry name" value="Cobalamin-dependent Methionine Synthase, domain 2"/>
    <property type="match status" value="1"/>
</dbReference>
<dbReference type="CDD" id="cd00740">
    <property type="entry name" value="MeTr"/>
    <property type="match status" value="3"/>
</dbReference>
<evidence type="ECO:0000256" key="17">
    <source>
        <dbReference type="ARBA" id="ARBA00031040"/>
    </source>
</evidence>
<keyword evidence="11 18" id="KW-0479">Metal-binding</keyword>
<dbReference type="Gene3D" id="1.10.1240.10">
    <property type="entry name" value="Methionine synthase domain"/>
    <property type="match status" value="1"/>
</dbReference>
<organism evidence="26 27">
    <name type="scientific">Volvox reticuliferus</name>
    <dbReference type="NCBI Taxonomy" id="1737510"/>
    <lineage>
        <taxon>Eukaryota</taxon>
        <taxon>Viridiplantae</taxon>
        <taxon>Chlorophyta</taxon>
        <taxon>core chlorophytes</taxon>
        <taxon>Chlorophyceae</taxon>
        <taxon>CS clade</taxon>
        <taxon>Chlamydomonadales</taxon>
        <taxon>Volvocaceae</taxon>
        <taxon>Volvox</taxon>
    </lineage>
</organism>
<dbReference type="InterPro" id="IPR000489">
    <property type="entry name" value="Pterin-binding_dom"/>
</dbReference>
<evidence type="ECO:0000256" key="3">
    <source>
        <dbReference type="ARBA" id="ARBA00005178"/>
    </source>
</evidence>
<comment type="cofactor">
    <cofactor evidence="2">
        <name>methylcob(III)alamin</name>
        <dbReference type="ChEBI" id="CHEBI:28115"/>
    </cofactor>
</comment>
<dbReference type="GO" id="GO:0046653">
    <property type="term" value="P:tetrahydrofolate metabolic process"/>
    <property type="evidence" value="ECO:0007669"/>
    <property type="project" value="TreeGrafter"/>
</dbReference>
<dbReference type="Gene3D" id="3.40.50.280">
    <property type="entry name" value="Cobalamin-binding domain"/>
    <property type="match status" value="1"/>
</dbReference>
<feature type="transmembrane region" description="Helical" evidence="20">
    <location>
        <begin position="42"/>
        <end position="60"/>
    </location>
</feature>
<dbReference type="EC" id="2.1.1.13" evidence="5"/>
<dbReference type="PROSITE" id="PS51337">
    <property type="entry name" value="B12_BINDING_NTER"/>
    <property type="match status" value="1"/>
</dbReference>
<feature type="binding site" evidence="18">
    <location>
        <position position="485"/>
    </location>
    <ligand>
        <name>Zn(2+)</name>
        <dbReference type="ChEBI" id="CHEBI:29105"/>
    </ligand>
</feature>
<evidence type="ECO:0000256" key="1">
    <source>
        <dbReference type="ARBA" id="ARBA00001947"/>
    </source>
</evidence>
<dbReference type="InterPro" id="IPR003726">
    <property type="entry name" value="HCY_dom"/>
</dbReference>
<sequence>MTLDKVVDDNKTQPLQMFLVVAALAACGAAAWPFLLPFISGLSVIAIPGFIIAAVGFAFSGRQAQAQRSSAATSNESAATSQQLAVQPIVVRAVDPTEEVVVDGARILPHDPKLVEPLESPVAVVPTEATEVGISEAMDEPVVSVAAAINTAIVATETTAFEDATANQTPLVQPSVSEQLDKLFRERILFIDGAMGTQVQKYKLQEEDFRGERYAKHSHELKGNNDVLVITRPDVIGQIHMAYLEAGADIIETNTFNGTCISQADYELQADEEVALINRTAAQLAKKCVTDFLAANPGSGPRFVAGAIGPTNKTLSVSPSVENPAFRGITYDEVVDAYYKQMEALYEGGVDLFLVETIFDTLNAKAAIFALEKFFMDRGVRVPVLISGTIVDNSGRTLSGQTNEAFWNSVSHAKPMAVGLNCALGATDMLKYIANLSACAGCYVLCYPNAGLPNAMGGYDQKGEEMAEEIRPFCEAGLVNAIGGCCGTGPEHIAAIKAMASAYPPRKPPAIEPLMRISGLEPLNYKPDAANMRRTFLNIGERCNVAGSILFKKAIINNDYEKAVSIALQQVQQGADVLDINMDDGLIDGVAAMTRFVNLLVSDPEISRVPFMIDSSKFHIVEAGLKCSQGKCIVNSISLKEGEEAFCRQAEIVKRHGAAVVVMAFDEQGQAAGYVDKVRICCRAYKILVEQVGFNPQDIIFDPNILTIGTGLPEHNNYAVDFIRATREIKRLCPGAKISGGVSNIAFSFRGNEAVRRAFHSAFLHHACAAGMDMGIVNAAQVKEDVYEKVDKELLEYVEDVLLNRRDDATERMLEFAATLEPKCKPTNVQRLNMQPAGPKITPRVNPIPKGFDPLAPDHDLPPIPAYKVCDEPLKESAVFDQLDKLFRERILFIDGAMGTQVQKYKLQEEDFRGERYAKHSHELKGNNDVLVITRPDVIGQIHMAYLEAGADIIETNTFNGTCISQADYELQADEEVALINRTAAQLAKKCVTDFLAANPGSGPRFVAGAIGPTNKTLSVSPSVENPAFRGITYDEVVDAYYKQMEALYEGGVDLFLVETIFDTLNAKAAIFALEKFFMDRGVRVPVLISGTIVDNSGRTLSGQTNEAFWNSVSHAKPMAVGLNCALGATDMLKYIANLSACAGCYVLCYPNAGLPNAMGGYDQKGEEMAEEIRPFCEAGLVNAIGGCCGTGPEHIAAIKAMASAYPPRKPPAIEPLMRISGLEPLNYKPDAANMRRTFLNIGERCNVAGSILFKKAIINNDYEKAVSIALQQVQQGADVLDINMDDGLIDGVAAMTRFVNLLVSDPEISRVPFMIDSSKFHIVEAGLKCSQGKCIVNSISLKEGEEAFCRQAEIVKRHGAAVVVMAFDEQGQAAGYVDKVRICCRAYKILVEQVGFNPQDIIFDPNILTIGTGLPEHNNYAVDFIRATREIKRLCPGAKISGGVSNIAFSFRGNEAVRRAFHSAFLHHACAAGMDMGIVNAAQVKEDVYEKVDKELLEYVEDVLLNRCENATERMLEFAATLEPKCKPTNVQRLNMQPAGPKITPRVNPIPKGFDPLAPDHDLPPIPAYKVCDEPLKESAVFDQLDKLFRERILFIDGAMGTQVQKYKLQEEDFRGERYAKHSHELKGNNDVLVITRPDVIGQIHMAYLEAGADIIETNTFNGTCISQADYELQADEEVALINRTAAQLAKKCVTDFLAANPGSGPRFVAGAIGPTNKTLSVSPSVENPAFRGITYDEVVDAYYKQMEALYEGGVDLFLVETIFDTLNAKAAIFALEKFFMDRGVRVPVLISGTIVDNSGRTLSGQTNEAFWNSVSHAKPMAVGLNCALGATDMLKYIANLSACAGCYVLCYPNAGLPNAMGGYDQKGEEMAEEIRPFCEAGLVNAIGGCCGTGPEHIAAIKAMASAYPPRKPPAIEPLMRISGLEPLNYKPDAANMRRTFLNIGERCNVAGSILFKKAIINNDYEKAVSIALQQVQQGADVLDINMDDGLIDGVAAMTRFVNLLVSDPEISRVPFMIDSSKFHIVEAGLKCSQGKCIVNSISLKEGEEAFCRQAEIVKRHGAAVVVMAFDEQGQAAGYVDKVRICCRAYKILVEQVGFNPQDIIFDPNILTIGTGLPEHNNYAVDFIRATREIKRLCPGAKISGGVSNIAFSFRGNEAVRRAFHSAFLHHACAAGMDMGIVNAAQVKEDVYEKVDKELLEYVEDVLLNRCENATERMLEFAATLEPKCKPTAVVKKGGMQGAADGGAKKEESWRDLPVEKRIEYALVKGIDEFAVVDTEEARTCGRYPKPLRVIEGPLMDGMNVVGDLFGAGKMFLPQVIKSARVMKKAVAHLVPFIEEEKRLSGTVGEDSNAGVFVLATVKGDVHDIGKNIVGVVLGCNNFKVIDLGVMTPWDVILDAAEKHKADIIGLSGLITPSLDEMVTVAKKMEERGMKTPLLIGGATTSKMHTAVKIAPAYSGPVVHVLDASRSVPVCQAFVDKNLTQRQEFIAEIAEQYAELRDEFYASLEDRKYLSLSDARKRAFVVDWKDENNRPCKPKVLGNTVFADFPIEDVLPYIDWNPFFQVWQLRGRYPNRGFPRIFNDATVGAEAKKLYDEAQVMLADFVKNKRVTLKAVVGLYPAAAVGDDIEVYTDESRTTVKAKLAGLRQQAEKDGAEPYYCISDFVAPKGSGLEDYVGMFACTAGHGLEEIIARFKAAGDDYSYIMAEALADRLAEALAERLHELVRRNYWGYASDEQISVDDMLKVKYQGIRPAPGYPSQPDHTEKLAMWRLLDAEATTDITLTESLAMWPAASVSGLYFGGRCSSYFAVGKITREQVEDYAIRKNMDVREAERWLATMLNYEP</sequence>
<evidence type="ECO:0000256" key="16">
    <source>
        <dbReference type="ARBA" id="ARBA00030163"/>
    </source>
</evidence>
<feature type="domain" description="Pterin-binding" evidence="22">
    <location>
        <begin position="1239"/>
        <end position="1502"/>
    </location>
</feature>
<dbReference type="PROSITE" id="PS51332">
    <property type="entry name" value="B12_BINDING"/>
    <property type="match status" value="1"/>
</dbReference>
<dbReference type="InterPro" id="IPR006158">
    <property type="entry name" value="Cobalamin-bd"/>
</dbReference>
<evidence type="ECO:0000256" key="14">
    <source>
        <dbReference type="ARBA" id="ARBA00023167"/>
    </source>
</evidence>
<evidence type="ECO:0000256" key="12">
    <source>
        <dbReference type="ARBA" id="ARBA00022737"/>
    </source>
</evidence>
<evidence type="ECO:0000256" key="11">
    <source>
        <dbReference type="ARBA" id="ARBA00022723"/>
    </source>
</evidence>
<evidence type="ECO:0000256" key="8">
    <source>
        <dbReference type="ARBA" id="ARBA00022628"/>
    </source>
</evidence>
<dbReference type="PANTHER" id="PTHR45833">
    <property type="entry name" value="METHIONINE SYNTHASE"/>
    <property type="match status" value="1"/>
</dbReference>
<dbReference type="Pfam" id="PF02574">
    <property type="entry name" value="S-methyl_trans"/>
    <property type="match status" value="3"/>
</dbReference>
<evidence type="ECO:0000256" key="20">
    <source>
        <dbReference type="SAM" id="Phobius"/>
    </source>
</evidence>
<feature type="domain" description="Hcy-binding" evidence="21">
    <location>
        <begin position="177"/>
        <end position="500"/>
    </location>
</feature>
<keyword evidence="14" id="KW-0486">Methionine biosynthesis</keyword>
<keyword evidence="20" id="KW-0812">Transmembrane</keyword>
<dbReference type="SUPFAM" id="SSF51717">
    <property type="entry name" value="Dihydropteroate synthetase-like"/>
    <property type="match status" value="3"/>
</dbReference>
<feature type="domain" description="B12-binding N-terminal" evidence="25">
    <location>
        <begin position="2251"/>
        <end position="2347"/>
    </location>
</feature>
<evidence type="ECO:0000256" key="13">
    <source>
        <dbReference type="ARBA" id="ARBA00022833"/>
    </source>
</evidence>
<dbReference type="PROSITE" id="PS50970">
    <property type="entry name" value="HCY"/>
    <property type="match status" value="3"/>
</dbReference>
<dbReference type="GO" id="GO:0005829">
    <property type="term" value="C:cytosol"/>
    <property type="evidence" value="ECO:0007669"/>
    <property type="project" value="TreeGrafter"/>
</dbReference>
<keyword evidence="10" id="KW-0949">S-adenosyl-L-methionine</keyword>
<keyword evidence="20" id="KW-1133">Transmembrane helix</keyword>
<dbReference type="PROSITE" id="PS50974">
    <property type="entry name" value="ADOMET_ACTIVATION"/>
    <property type="match status" value="1"/>
</dbReference>
<dbReference type="PROSITE" id="PS50972">
    <property type="entry name" value="PTERIN_BINDING"/>
    <property type="match status" value="3"/>
</dbReference>
<dbReference type="InterPro" id="IPR011005">
    <property type="entry name" value="Dihydropteroate_synth-like_sf"/>
</dbReference>
<feature type="transmembrane region" description="Helical" evidence="20">
    <location>
        <begin position="15"/>
        <end position="35"/>
    </location>
</feature>
<gene>
    <name evidence="26" type="ORF">Vretifemale_11101</name>
</gene>